<dbReference type="AlphaFoldDB" id="A0A1H3VJP2"/>
<protein>
    <submittedName>
        <fullName evidence="2">Repeat domain-containing protein</fullName>
    </submittedName>
</protein>
<feature type="signal peptide" evidence="1">
    <location>
        <begin position="1"/>
        <end position="29"/>
    </location>
</feature>
<dbReference type="Proteomes" id="UP000198846">
    <property type="component" value="Unassembled WGS sequence"/>
</dbReference>
<name>A0A1H3VJP2_BIZPA</name>
<evidence type="ECO:0000256" key="1">
    <source>
        <dbReference type="SAM" id="SignalP"/>
    </source>
</evidence>
<dbReference type="RefSeq" id="WP_092131300.1">
    <property type="nucleotide sequence ID" value="NZ_FNQK01000001.1"/>
</dbReference>
<feature type="chain" id="PRO_5011587112" evidence="1">
    <location>
        <begin position="30"/>
        <end position="520"/>
    </location>
</feature>
<accession>A0A1H3VJP2</accession>
<organism evidence="2 3">
    <name type="scientific">Bizionia paragorgiae</name>
    <dbReference type="NCBI Taxonomy" id="283786"/>
    <lineage>
        <taxon>Bacteria</taxon>
        <taxon>Pseudomonadati</taxon>
        <taxon>Bacteroidota</taxon>
        <taxon>Flavobacteriia</taxon>
        <taxon>Flavobacteriales</taxon>
        <taxon>Flavobacteriaceae</taxon>
        <taxon>Bizionia</taxon>
    </lineage>
</organism>
<evidence type="ECO:0000313" key="3">
    <source>
        <dbReference type="Proteomes" id="UP000198846"/>
    </source>
</evidence>
<dbReference type="EMBL" id="FNQK01000001">
    <property type="protein sequence ID" value="SDZ75005.1"/>
    <property type="molecule type" value="Genomic_DNA"/>
</dbReference>
<dbReference type="InterPro" id="IPR028994">
    <property type="entry name" value="Integrin_alpha_N"/>
</dbReference>
<dbReference type="Gene3D" id="3.40.50.1820">
    <property type="entry name" value="alpha/beta hydrolase"/>
    <property type="match status" value="1"/>
</dbReference>
<gene>
    <name evidence="2" type="ORF">SAMN04487990_101221</name>
</gene>
<keyword evidence="1" id="KW-0732">Signal</keyword>
<sequence>MKYQNTSKIKKLLSIITLCFMFFNHHSFAQDIEVNLMTVTNAVGKSHPDLLYWRDAGVSLTGRQDTYLAIVSEPAKDKVKKVVFIAAGQQSDSPFGSEGLSTGNYGNGYTNVLTGQPNNYKEGIRKTTNLQATRTLNNLSLASKLINSGKFPKESTLFVLVFDANFGYFRDQDEKGYRENAFFNFLTSKFNPSNVETIILAGQSRGGALVFRLGSRLRRDSSYSKIPLIVQGYDPVATNPVLANSNANVSLRKTSIEKYLPIHSKNDKLINPHDNSKYCWKVDMDITFPQASRDNLLVYIVHSGDVVSDKIHKSIRAFAWKEKNTVLDWYKQHWLNLGHEEMGSCNYFNDGNCLYKTVESGYQHIVYAEFKYEVKERFGNAVSSFKGTLNSANVDKGNGHFIVGVSDVNGDKKADLISVHSNGNAYVWKGDANGKFSNATASFNGTLNSANVGGGNGHFIVGISDVNGDGRADLVTVSKNGKAYVYRGGKDYKFSQGVSSFNGTLNSANVDGGNGHFIVG</sequence>
<evidence type="ECO:0000313" key="2">
    <source>
        <dbReference type="EMBL" id="SDZ75005.1"/>
    </source>
</evidence>
<keyword evidence="3" id="KW-1185">Reference proteome</keyword>
<feature type="non-terminal residue" evidence="2">
    <location>
        <position position="520"/>
    </location>
</feature>
<dbReference type="SUPFAM" id="SSF69318">
    <property type="entry name" value="Integrin alpha N-terminal domain"/>
    <property type="match status" value="1"/>
</dbReference>
<dbReference type="InterPro" id="IPR029058">
    <property type="entry name" value="AB_hydrolase_fold"/>
</dbReference>
<reference evidence="2 3" key="1">
    <citation type="submission" date="2016-10" db="EMBL/GenBank/DDBJ databases">
        <authorList>
            <person name="de Groot N.N."/>
        </authorList>
    </citation>
    <scope>NUCLEOTIDE SEQUENCE [LARGE SCALE GENOMIC DNA]</scope>
    <source>
        <strain evidence="2 3">DSM 23842</strain>
    </source>
</reference>
<proteinExistence type="predicted"/>
<dbReference type="OrthoDB" id="9816120at2"/>
<dbReference type="Gene3D" id="2.130.10.130">
    <property type="entry name" value="Integrin alpha, N-terminal"/>
    <property type="match status" value="1"/>
</dbReference>